<feature type="transmembrane region" description="Helical" evidence="10">
    <location>
        <begin position="310"/>
        <end position="330"/>
    </location>
</feature>
<evidence type="ECO:0000256" key="1">
    <source>
        <dbReference type="ARBA" id="ARBA00004651"/>
    </source>
</evidence>
<evidence type="ECO:0000256" key="5">
    <source>
        <dbReference type="ARBA" id="ARBA00022692"/>
    </source>
</evidence>
<dbReference type="GO" id="GO:0015123">
    <property type="term" value="F:acetate transmembrane transporter activity"/>
    <property type="evidence" value="ECO:0007669"/>
    <property type="project" value="TreeGrafter"/>
</dbReference>
<keyword evidence="12" id="KW-1185">Reference proteome</keyword>
<feature type="transmembrane region" description="Helical" evidence="10">
    <location>
        <begin position="409"/>
        <end position="427"/>
    </location>
</feature>
<evidence type="ECO:0000256" key="2">
    <source>
        <dbReference type="ARBA" id="ARBA00006434"/>
    </source>
</evidence>
<evidence type="ECO:0000256" key="9">
    <source>
        <dbReference type="RuleBase" id="RU362091"/>
    </source>
</evidence>
<evidence type="ECO:0000313" key="12">
    <source>
        <dbReference type="Proteomes" id="UP000680865"/>
    </source>
</evidence>
<dbReference type="PANTHER" id="PTHR48086">
    <property type="entry name" value="SODIUM/PROLINE SYMPORTER-RELATED"/>
    <property type="match status" value="1"/>
</dbReference>
<evidence type="ECO:0000256" key="4">
    <source>
        <dbReference type="ARBA" id="ARBA00022475"/>
    </source>
</evidence>
<comment type="caution">
    <text evidence="11">The sequence shown here is derived from an EMBL/GenBank/DDBJ whole genome shotgun (WGS) entry which is preliminary data.</text>
</comment>
<keyword evidence="6" id="KW-0769">Symport</keyword>
<feature type="transmembrane region" description="Helical" evidence="10">
    <location>
        <begin position="73"/>
        <end position="95"/>
    </location>
</feature>
<feature type="transmembrane region" description="Helical" evidence="10">
    <location>
        <begin position="433"/>
        <end position="454"/>
    </location>
</feature>
<accession>A0A919T3T9</accession>
<comment type="similarity">
    <text evidence="2 9">Belongs to the sodium:solute symporter (SSF) (TC 2.A.21) family.</text>
</comment>
<dbReference type="EMBL" id="BOQP01000053">
    <property type="protein sequence ID" value="GIM83290.1"/>
    <property type="molecule type" value="Genomic_DNA"/>
</dbReference>
<feature type="transmembrane region" description="Helical" evidence="10">
    <location>
        <begin position="499"/>
        <end position="517"/>
    </location>
</feature>
<organism evidence="11 12">
    <name type="scientific">Winogradskya consettensis</name>
    <dbReference type="NCBI Taxonomy" id="113560"/>
    <lineage>
        <taxon>Bacteria</taxon>
        <taxon>Bacillati</taxon>
        <taxon>Actinomycetota</taxon>
        <taxon>Actinomycetes</taxon>
        <taxon>Micromonosporales</taxon>
        <taxon>Micromonosporaceae</taxon>
        <taxon>Winogradskya</taxon>
    </lineage>
</organism>
<sequence>MNPYVVPGLVAVVLITVGIGVYGLRFARTTSDFLVASRSVSPAWNAAAISGEYLSAASFLGVAGLVLRYGVDVLWYPVGFAAGYLALLLFVAAPLRRSGAFTLPDFCEVRLRSGFLRRLATVFVVFIGCLYLVPQLQGAGLTFTTVTGGRYEWGALLVGLVVTANVALGGMRAITFVQAFQYWLKLTALAVPVVFLLLHWQADGRPAVTPPAGPAFSSATTVVIQQDAVLDDNRTVHQGDELTFAAGDRVPQVSSVDRNDGLGWLLPGGNASLFSTYSLILATFLGTMGLPHVLVRFYTNPDGASARRTTLVVLAMVGAFYLLPTLYGVLGRVYTPQLLMTGQTDAVVLLLPEAALGSGHLGQLLGALVTAGALAAFLSTSSGLLTSVAGVVFTDVLHSTQKTVRDFRLATVLAAIVPMTLSLYVANMDVSRVVGLAFAVAASSFCPLLVLGIWWRGLTDVGAAAGIVAGGGAAMAAVLVTVMGPPLHGWFAQLVEQPAAWTVPLAFVVMVVGSLLTKRRIPADIGATMLRLHAPESLRLPG</sequence>
<dbReference type="Gene3D" id="1.20.1730.10">
    <property type="entry name" value="Sodium/glucose cotransporter"/>
    <property type="match status" value="1"/>
</dbReference>
<evidence type="ECO:0000256" key="7">
    <source>
        <dbReference type="ARBA" id="ARBA00022989"/>
    </source>
</evidence>
<evidence type="ECO:0000256" key="10">
    <source>
        <dbReference type="SAM" id="Phobius"/>
    </source>
</evidence>
<name>A0A919T3T9_9ACTN</name>
<dbReference type="InterPro" id="IPR050277">
    <property type="entry name" value="Sodium:Solute_Symporter"/>
</dbReference>
<dbReference type="GO" id="GO:0006847">
    <property type="term" value="P:plasma membrane acetate transport"/>
    <property type="evidence" value="ECO:0007669"/>
    <property type="project" value="TreeGrafter"/>
</dbReference>
<feature type="transmembrane region" description="Helical" evidence="10">
    <location>
        <begin position="6"/>
        <end position="24"/>
    </location>
</feature>
<keyword evidence="5 10" id="KW-0812">Transmembrane</keyword>
<dbReference type="Proteomes" id="UP000680865">
    <property type="component" value="Unassembled WGS sequence"/>
</dbReference>
<dbReference type="Pfam" id="PF00474">
    <property type="entry name" value="SSF"/>
    <property type="match status" value="2"/>
</dbReference>
<dbReference type="GO" id="GO:0015293">
    <property type="term" value="F:symporter activity"/>
    <property type="evidence" value="ECO:0007669"/>
    <property type="project" value="UniProtKB-KW"/>
</dbReference>
<keyword evidence="4" id="KW-1003">Cell membrane</keyword>
<evidence type="ECO:0000256" key="3">
    <source>
        <dbReference type="ARBA" id="ARBA00022448"/>
    </source>
</evidence>
<gene>
    <name evidence="11" type="ORF">Aco04nite_85790</name>
</gene>
<dbReference type="InterPro" id="IPR001734">
    <property type="entry name" value="Na/solute_symporter"/>
</dbReference>
<feature type="transmembrane region" description="Helical" evidence="10">
    <location>
        <begin position="115"/>
        <end position="133"/>
    </location>
</feature>
<feature type="transmembrane region" description="Helical" evidence="10">
    <location>
        <begin position="274"/>
        <end position="298"/>
    </location>
</feature>
<keyword evidence="3" id="KW-0813">Transport</keyword>
<feature type="transmembrane region" description="Helical" evidence="10">
    <location>
        <begin position="461"/>
        <end position="487"/>
    </location>
</feature>
<dbReference type="GO" id="GO:0005886">
    <property type="term" value="C:plasma membrane"/>
    <property type="evidence" value="ECO:0007669"/>
    <property type="project" value="UniProtKB-SubCell"/>
</dbReference>
<feature type="transmembrane region" description="Helical" evidence="10">
    <location>
        <begin position="153"/>
        <end position="170"/>
    </location>
</feature>
<evidence type="ECO:0000313" key="11">
    <source>
        <dbReference type="EMBL" id="GIM83290.1"/>
    </source>
</evidence>
<keyword evidence="8 10" id="KW-0472">Membrane</keyword>
<dbReference type="AlphaFoldDB" id="A0A919T3T9"/>
<dbReference type="PROSITE" id="PS50283">
    <property type="entry name" value="NA_SOLUT_SYMP_3"/>
    <property type="match status" value="1"/>
</dbReference>
<proteinExistence type="inferred from homology"/>
<feature type="transmembrane region" description="Helical" evidence="10">
    <location>
        <begin position="182"/>
        <end position="202"/>
    </location>
</feature>
<comment type="subcellular location">
    <subcellularLocation>
        <location evidence="1">Cell membrane</location>
        <topology evidence="1">Multi-pass membrane protein</topology>
    </subcellularLocation>
</comment>
<feature type="transmembrane region" description="Helical" evidence="10">
    <location>
        <begin position="44"/>
        <end position="67"/>
    </location>
</feature>
<protein>
    <submittedName>
        <fullName evidence="11">Cation acetate symporter</fullName>
    </submittedName>
</protein>
<evidence type="ECO:0000256" key="6">
    <source>
        <dbReference type="ARBA" id="ARBA00022847"/>
    </source>
</evidence>
<dbReference type="CDD" id="cd11480">
    <property type="entry name" value="SLC5sbd_u4"/>
    <property type="match status" value="1"/>
</dbReference>
<feature type="transmembrane region" description="Helical" evidence="10">
    <location>
        <begin position="364"/>
        <end position="397"/>
    </location>
</feature>
<dbReference type="RefSeq" id="WP_213002921.1">
    <property type="nucleotide sequence ID" value="NZ_BAAATW010000011.1"/>
</dbReference>
<keyword evidence="7 10" id="KW-1133">Transmembrane helix</keyword>
<dbReference type="InterPro" id="IPR038377">
    <property type="entry name" value="Na/Glc_symporter_sf"/>
</dbReference>
<evidence type="ECO:0000256" key="8">
    <source>
        <dbReference type="ARBA" id="ARBA00023136"/>
    </source>
</evidence>
<dbReference type="PANTHER" id="PTHR48086:SF6">
    <property type="entry name" value="CATION_ACETATE SYMPORTER ACTP"/>
    <property type="match status" value="1"/>
</dbReference>
<reference evidence="11" key="1">
    <citation type="submission" date="2021-03" db="EMBL/GenBank/DDBJ databases">
        <title>Whole genome shotgun sequence of Actinoplanes consettensis NBRC 14913.</title>
        <authorList>
            <person name="Komaki H."/>
            <person name="Tamura T."/>
        </authorList>
    </citation>
    <scope>NUCLEOTIDE SEQUENCE</scope>
    <source>
        <strain evidence="11">NBRC 14913</strain>
    </source>
</reference>